<comment type="similarity">
    <text evidence="2">Belongs to the membrane fusion protein (MFP) (TC 8.A.1) family.</text>
</comment>
<dbReference type="GO" id="GO:0005886">
    <property type="term" value="C:plasma membrane"/>
    <property type="evidence" value="ECO:0007669"/>
    <property type="project" value="TreeGrafter"/>
</dbReference>
<evidence type="ECO:0000256" key="3">
    <source>
        <dbReference type="SAM" id="Coils"/>
    </source>
</evidence>
<dbReference type="InterPro" id="IPR058626">
    <property type="entry name" value="MdtA-like_b-barrel"/>
</dbReference>
<feature type="domain" description="Multidrug resistance protein MdtA-like beta-barrel" evidence="6">
    <location>
        <begin position="209"/>
        <end position="292"/>
    </location>
</feature>
<feature type="coiled-coil region" evidence="3">
    <location>
        <begin position="102"/>
        <end position="129"/>
    </location>
</feature>
<dbReference type="InterPro" id="IPR006143">
    <property type="entry name" value="RND_pump_MFP"/>
</dbReference>
<evidence type="ECO:0000313" key="8">
    <source>
        <dbReference type="EMBL" id="ELY22010.1"/>
    </source>
</evidence>
<accession>L9UAS4</accession>
<name>L9UAS4_9GAMM</name>
<organism evidence="8 9">
    <name type="scientific">Vreelandella titanicae BH1</name>
    <dbReference type="NCBI Taxonomy" id="1204738"/>
    <lineage>
        <taxon>Bacteria</taxon>
        <taxon>Pseudomonadati</taxon>
        <taxon>Pseudomonadota</taxon>
        <taxon>Gammaproteobacteria</taxon>
        <taxon>Oceanospirillales</taxon>
        <taxon>Halomonadaceae</taxon>
        <taxon>Vreelandella</taxon>
    </lineage>
</organism>
<dbReference type="GO" id="GO:0046677">
    <property type="term" value="P:response to antibiotic"/>
    <property type="evidence" value="ECO:0007669"/>
    <property type="project" value="TreeGrafter"/>
</dbReference>
<protein>
    <submittedName>
        <fullName evidence="8">Secretion protein HlyD</fullName>
    </submittedName>
</protein>
<dbReference type="Gene3D" id="2.40.30.170">
    <property type="match status" value="1"/>
</dbReference>
<feature type="domain" description="YknX-like C-terminal permuted SH3-like" evidence="7">
    <location>
        <begin position="300"/>
        <end position="368"/>
    </location>
</feature>
<dbReference type="PANTHER" id="PTHR30158:SF3">
    <property type="entry name" value="MULTIDRUG EFFLUX PUMP SUBUNIT ACRA-RELATED"/>
    <property type="match status" value="1"/>
</dbReference>
<dbReference type="RefSeq" id="WP_009286840.1">
    <property type="nucleotide sequence ID" value="NZ_AOPO01000003.1"/>
</dbReference>
<dbReference type="GO" id="GO:0022857">
    <property type="term" value="F:transmembrane transporter activity"/>
    <property type="evidence" value="ECO:0007669"/>
    <property type="project" value="InterPro"/>
</dbReference>
<dbReference type="InterPro" id="IPR058625">
    <property type="entry name" value="MdtA-like_BSH"/>
</dbReference>
<dbReference type="PATRIC" id="fig|1204738.3.peg.1714"/>
<gene>
    <name evidence="8" type="ORF">HALTITAN_1139</name>
</gene>
<evidence type="ECO:0000259" key="6">
    <source>
        <dbReference type="Pfam" id="PF25944"/>
    </source>
</evidence>
<dbReference type="AlphaFoldDB" id="L9UAS4"/>
<dbReference type="Gene3D" id="2.40.50.100">
    <property type="match status" value="1"/>
</dbReference>
<dbReference type="Pfam" id="PF25989">
    <property type="entry name" value="YknX_C"/>
    <property type="match status" value="1"/>
</dbReference>
<sequence length="385" mass="41349">MTIRHIYRNGGLCALLLTVLTACGPVEQEVTPPPARVSVVTLEPVRLELTEDLPARVAPFQVAEIRPQVSGIVQRRLFEQGTDVSAGQPLFEINPAPFRAEVETAEAALQKAEAELANARAQSARLESLVRGQSVSRQAYDDAVSKSQQAAAEVAQARATLSRRRLDLEFSTVASPIAGRIDQELVTVGALVGSSDSTPMARVQQIDKVYVDVQRSASSLESLQDAMAAQPSLDNGLPVTILGSNGTPYDVTGRILFSGINVDASTGDLLLRVLVDNPNRRLLPGMFVRARVPYARYDNALTVPQQSVVRIGGKPYVWLIGESDKAVMVSVELGELANGNYRIKTGVTEGQKVVVEGIERLSDGVEVSATDWHRSSPLEASVASS</sequence>
<comment type="caution">
    <text evidence="8">The sequence shown here is derived from an EMBL/GenBank/DDBJ whole genome shotgun (WGS) entry which is preliminary data.</text>
</comment>
<dbReference type="SUPFAM" id="SSF111369">
    <property type="entry name" value="HlyD-like secretion proteins"/>
    <property type="match status" value="1"/>
</dbReference>
<dbReference type="Pfam" id="PF25944">
    <property type="entry name" value="Beta-barrel_RND"/>
    <property type="match status" value="1"/>
</dbReference>
<evidence type="ECO:0000259" key="7">
    <source>
        <dbReference type="Pfam" id="PF25989"/>
    </source>
</evidence>
<evidence type="ECO:0000256" key="1">
    <source>
        <dbReference type="ARBA" id="ARBA00004519"/>
    </source>
</evidence>
<dbReference type="NCBIfam" id="TIGR01730">
    <property type="entry name" value="RND_mfp"/>
    <property type="match status" value="1"/>
</dbReference>
<dbReference type="InterPro" id="IPR058637">
    <property type="entry name" value="YknX-like_C"/>
</dbReference>
<dbReference type="Pfam" id="PF25917">
    <property type="entry name" value="BSH_RND"/>
    <property type="match status" value="1"/>
</dbReference>
<dbReference type="PANTHER" id="PTHR30158">
    <property type="entry name" value="ACRA/E-RELATED COMPONENT OF DRUG EFFLUX TRANSPORTER"/>
    <property type="match status" value="1"/>
</dbReference>
<dbReference type="Pfam" id="PF25876">
    <property type="entry name" value="HH_MFP_RND"/>
    <property type="match status" value="1"/>
</dbReference>
<evidence type="ECO:0000259" key="5">
    <source>
        <dbReference type="Pfam" id="PF25917"/>
    </source>
</evidence>
<dbReference type="PROSITE" id="PS51257">
    <property type="entry name" value="PROKAR_LIPOPROTEIN"/>
    <property type="match status" value="1"/>
</dbReference>
<reference evidence="8 9" key="1">
    <citation type="journal article" date="2013" name="Genome Announc.">
        <title>Draft Genome of the Marine Gammaproteobacterium Halomonas titanicae.</title>
        <authorList>
            <person name="Sanchez-Porro C."/>
            <person name="de la Haba R.R."/>
            <person name="Cruz-Hernandez N."/>
            <person name="Gonzalez J.M."/>
            <person name="Reyes-Guirao C."/>
            <person name="Navarro-Sampedro L."/>
            <person name="Carballo M."/>
            <person name="Ventosa A."/>
        </authorList>
    </citation>
    <scope>NUCLEOTIDE SEQUENCE [LARGE SCALE GENOMIC DNA]</scope>
    <source>
        <strain evidence="8 9">BH1</strain>
    </source>
</reference>
<evidence type="ECO:0000313" key="9">
    <source>
        <dbReference type="Proteomes" id="UP000011651"/>
    </source>
</evidence>
<feature type="domain" description="Multidrug resistance protein MdtA-like barrel-sandwich hybrid" evidence="5">
    <location>
        <begin position="62"/>
        <end position="203"/>
    </location>
</feature>
<evidence type="ECO:0000256" key="2">
    <source>
        <dbReference type="ARBA" id="ARBA00009477"/>
    </source>
</evidence>
<dbReference type="Gene3D" id="2.40.420.20">
    <property type="match status" value="1"/>
</dbReference>
<dbReference type="InterPro" id="IPR058624">
    <property type="entry name" value="MdtA-like_HH"/>
</dbReference>
<feature type="domain" description="Multidrug resistance protein MdtA-like alpha-helical hairpin" evidence="4">
    <location>
        <begin position="103"/>
        <end position="171"/>
    </location>
</feature>
<keyword evidence="3" id="KW-0175">Coiled coil</keyword>
<dbReference type="Gene3D" id="1.10.287.470">
    <property type="entry name" value="Helix hairpin bin"/>
    <property type="match status" value="1"/>
</dbReference>
<evidence type="ECO:0000259" key="4">
    <source>
        <dbReference type="Pfam" id="PF25876"/>
    </source>
</evidence>
<dbReference type="EMBL" id="AOPO01000003">
    <property type="protein sequence ID" value="ELY22010.1"/>
    <property type="molecule type" value="Genomic_DNA"/>
</dbReference>
<proteinExistence type="inferred from homology"/>
<dbReference type="Proteomes" id="UP000011651">
    <property type="component" value="Unassembled WGS sequence"/>
</dbReference>
<dbReference type="GO" id="GO:0030313">
    <property type="term" value="C:cell envelope"/>
    <property type="evidence" value="ECO:0007669"/>
    <property type="project" value="UniProtKB-SubCell"/>
</dbReference>
<comment type="subcellular location">
    <subcellularLocation>
        <location evidence="1">Cell inner membrane</location>
        <topology evidence="1">Lipid-anchor</topology>
    </subcellularLocation>
</comment>